<evidence type="ECO:0000256" key="1">
    <source>
        <dbReference type="SAM" id="MobiDB-lite"/>
    </source>
</evidence>
<evidence type="ECO:0000313" key="3">
    <source>
        <dbReference type="Proteomes" id="UP000490939"/>
    </source>
</evidence>
<gene>
    <name evidence="2" type="ORF">EG327_010688</name>
</gene>
<feature type="region of interest" description="Disordered" evidence="1">
    <location>
        <begin position="216"/>
        <end position="248"/>
    </location>
</feature>
<sequence>MKRVTIPAAMAAIAPLVGAQALNFADRSQAVVHRTLTSVVVVDLFPAVSTSTAYATSLVTILGCPPWETKCPVRHNSVAVVTLNTAVSTTVCPLTLTSSRFSSYDTEVVSTLAPTPPFLPAVSTTTTTWASNSPRPSQYPPLSIPDQVWASQSDISLGEPTGPLAGSKGDPAPTSLGSDFLNPPDASVDSSALSSLSSALSAASSTAANPIPTGAVAGSAAPPSSASPAPSAAISPAPASSASPAASNSVVPVLGGGSITLESGSSASSGVVSSGSSGNVIPILGGGSVTLDSGSSASSGVDVASSAASDSASPALTSGPSTASSTGSASGGSASSISVATETSGLLGPVTDNFGQTLSTSVSAHTDITTISGPSGVTVSISTGSVTILVGNNTTSVIQHFLPYTYSATQSTVTFPNVTYMPAATGNVTSNSSISTSTPFFSNDGTSAPVNMFSICLAIVALVLML</sequence>
<accession>A0A8H3ZH77</accession>
<name>A0A8H3ZH77_VENIN</name>
<protein>
    <submittedName>
        <fullName evidence="2">Uncharacterized protein</fullName>
    </submittedName>
</protein>
<evidence type="ECO:0000313" key="2">
    <source>
        <dbReference type="EMBL" id="KAE9991901.1"/>
    </source>
</evidence>
<dbReference type="Proteomes" id="UP000490939">
    <property type="component" value="Unassembled WGS sequence"/>
</dbReference>
<feature type="region of interest" description="Disordered" evidence="1">
    <location>
        <begin position="308"/>
        <end position="335"/>
    </location>
</feature>
<dbReference type="EMBL" id="WNWR01000078">
    <property type="protein sequence ID" value="KAE9991901.1"/>
    <property type="molecule type" value="Genomic_DNA"/>
</dbReference>
<feature type="region of interest" description="Disordered" evidence="1">
    <location>
        <begin position="124"/>
        <end position="183"/>
    </location>
</feature>
<dbReference type="AlphaFoldDB" id="A0A8H3ZH77"/>
<organism evidence="2 3">
    <name type="scientific">Venturia inaequalis</name>
    <name type="common">Apple scab fungus</name>
    <dbReference type="NCBI Taxonomy" id="5025"/>
    <lineage>
        <taxon>Eukaryota</taxon>
        <taxon>Fungi</taxon>
        <taxon>Dikarya</taxon>
        <taxon>Ascomycota</taxon>
        <taxon>Pezizomycotina</taxon>
        <taxon>Dothideomycetes</taxon>
        <taxon>Pleosporomycetidae</taxon>
        <taxon>Venturiales</taxon>
        <taxon>Venturiaceae</taxon>
        <taxon>Venturia</taxon>
    </lineage>
</organism>
<proteinExistence type="predicted"/>
<comment type="caution">
    <text evidence="2">The sequence shown here is derived from an EMBL/GenBank/DDBJ whole genome shotgun (WGS) entry which is preliminary data.</text>
</comment>
<keyword evidence="3" id="KW-1185">Reference proteome</keyword>
<reference evidence="2 3" key="1">
    <citation type="submission" date="2019-07" db="EMBL/GenBank/DDBJ databases">
        <title>Venturia inaequalis Genome Resource.</title>
        <authorList>
            <person name="Lichtner F.J."/>
        </authorList>
    </citation>
    <scope>NUCLEOTIDE SEQUENCE [LARGE SCALE GENOMIC DNA]</scope>
    <source>
        <strain evidence="2 3">DMI_063113</strain>
    </source>
</reference>
<feature type="compositionally biased region" description="Polar residues" evidence="1">
    <location>
        <begin position="124"/>
        <end position="136"/>
    </location>
</feature>